<feature type="signal peptide" evidence="2">
    <location>
        <begin position="1"/>
        <end position="48"/>
    </location>
</feature>
<accession>A0A370HS44</accession>
<dbReference type="AlphaFoldDB" id="A0A370HS44"/>
<gene>
    <name evidence="3" type="ORF">DFR76_11487</name>
</gene>
<proteinExistence type="predicted"/>
<sequence>MTRSVLTTESATQQISSVSARRANGSRRRISAFAAILAIATAALTAQAATAGAESTVREGNSKGSSWSDHVADPNGYRHTDSNSTWQAQHRDNRRDYHRDRVQDLDTRYVGPGGGVGAGDKLCRPHANWC</sequence>
<feature type="compositionally biased region" description="Polar residues" evidence="1">
    <location>
        <begin position="1"/>
        <end position="19"/>
    </location>
</feature>
<feature type="compositionally biased region" description="Basic and acidic residues" evidence="1">
    <location>
        <begin position="89"/>
        <end position="107"/>
    </location>
</feature>
<evidence type="ECO:0000256" key="1">
    <source>
        <dbReference type="SAM" id="MobiDB-lite"/>
    </source>
</evidence>
<keyword evidence="4" id="KW-1185">Reference proteome</keyword>
<feature type="region of interest" description="Disordered" evidence="1">
    <location>
        <begin position="1"/>
        <end position="26"/>
    </location>
</feature>
<dbReference type="EMBL" id="QQBC01000014">
    <property type="protein sequence ID" value="RDI61362.1"/>
    <property type="molecule type" value="Genomic_DNA"/>
</dbReference>
<keyword evidence="2" id="KW-0732">Signal</keyword>
<comment type="caution">
    <text evidence="3">The sequence shown here is derived from an EMBL/GenBank/DDBJ whole genome shotgun (WGS) entry which is preliminary data.</text>
</comment>
<protein>
    <recommendedName>
        <fullName evidence="5">Lactococcin 972 family bacteriocin</fullName>
    </recommendedName>
</protein>
<dbReference type="RefSeq" id="WP_147288093.1">
    <property type="nucleotide sequence ID" value="NZ_QQBC01000014.1"/>
</dbReference>
<reference evidence="3 4" key="1">
    <citation type="submission" date="2018-07" db="EMBL/GenBank/DDBJ databases">
        <title>Genomic Encyclopedia of Type Strains, Phase IV (KMG-IV): sequencing the most valuable type-strain genomes for metagenomic binning, comparative biology and taxonomic classification.</title>
        <authorList>
            <person name="Goeker M."/>
        </authorList>
    </citation>
    <scope>NUCLEOTIDE SEQUENCE [LARGE SCALE GENOMIC DNA]</scope>
    <source>
        <strain evidence="3 4">DSM 44290</strain>
    </source>
</reference>
<feature type="region of interest" description="Disordered" evidence="1">
    <location>
        <begin position="48"/>
        <end position="117"/>
    </location>
</feature>
<evidence type="ECO:0008006" key="5">
    <source>
        <dbReference type="Google" id="ProtNLM"/>
    </source>
</evidence>
<organism evidence="3 4">
    <name type="scientific">Nocardia pseudobrasiliensis</name>
    <dbReference type="NCBI Taxonomy" id="45979"/>
    <lineage>
        <taxon>Bacteria</taxon>
        <taxon>Bacillati</taxon>
        <taxon>Actinomycetota</taxon>
        <taxon>Actinomycetes</taxon>
        <taxon>Mycobacteriales</taxon>
        <taxon>Nocardiaceae</taxon>
        <taxon>Nocardia</taxon>
    </lineage>
</organism>
<evidence type="ECO:0000256" key="2">
    <source>
        <dbReference type="SAM" id="SignalP"/>
    </source>
</evidence>
<dbReference type="Proteomes" id="UP000254869">
    <property type="component" value="Unassembled WGS sequence"/>
</dbReference>
<feature type="compositionally biased region" description="Basic and acidic residues" evidence="1">
    <location>
        <begin position="70"/>
        <end position="81"/>
    </location>
</feature>
<evidence type="ECO:0000313" key="3">
    <source>
        <dbReference type="EMBL" id="RDI61362.1"/>
    </source>
</evidence>
<feature type="chain" id="PRO_5016713076" description="Lactococcin 972 family bacteriocin" evidence="2">
    <location>
        <begin position="49"/>
        <end position="130"/>
    </location>
</feature>
<evidence type="ECO:0000313" key="4">
    <source>
        <dbReference type="Proteomes" id="UP000254869"/>
    </source>
</evidence>
<name>A0A370HS44_9NOCA</name>